<feature type="transmembrane region" description="Helical" evidence="11">
    <location>
        <begin position="700"/>
        <end position="724"/>
    </location>
</feature>
<dbReference type="STRING" id="1860122.A9404_09475"/>
<evidence type="ECO:0000256" key="6">
    <source>
        <dbReference type="ARBA" id="ARBA00022840"/>
    </source>
</evidence>
<dbReference type="OrthoDB" id="9814270at2"/>
<dbReference type="Gene3D" id="2.70.150.10">
    <property type="entry name" value="Calcium-transporting ATPase, cytoplasmic transduction domain A"/>
    <property type="match status" value="1"/>
</dbReference>
<keyword evidence="4 11" id="KW-0812">Transmembrane</keyword>
<dbReference type="InterPro" id="IPR018303">
    <property type="entry name" value="ATPase_P-typ_P_site"/>
</dbReference>
<dbReference type="GO" id="GO:0005886">
    <property type="term" value="C:plasma membrane"/>
    <property type="evidence" value="ECO:0007669"/>
    <property type="project" value="TreeGrafter"/>
</dbReference>
<protein>
    <submittedName>
        <fullName evidence="13">Carbonate dehydratase</fullName>
    </submittedName>
</protein>
<evidence type="ECO:0000256" key="3">
    <source>
        <dbReference type="ARBA" id="ARBA00022553"/>
    </source>
</evidence>
<dbReference type="GO" id="GO:1990573">
    <property type="term" value="P:potassium ion import across plasma membrane"/>
    <property type="evidence" value="ECO:0007669"/>
    <property type="project" value="TreeGrafter"/>
</dbReference>
<dbReference type="PANTHER" id="PTHR43294:SF20">
    <property type="entry name" value="P-TYPE ATPASE"/>
    <property type="match status" value="1"/>
</dbReference>
<dbReference type="Pfam" id="PF00689">
    <property type="entry name" value="Cation_ATPase_C"/>
    <property type="match status" value="1"/>
</dbReference>
<dbReference type="NCBIfam" id="TIGR01494">
    <property type="entry name" value="ATPase_P-type"/>
    <property type="match status" value="3"/>
</dbReference>
<dbReference type="SUPFAM" id="SSF56784">
    <property type="entry name" value="HAD-like"/>
    <property type="match status" value="1"/>
</dbReference>
<dbReference type="SMART" id="SM00831">
    <property type="entry name" value="Cation_ATPase_N"/>
    <property type="match status" value="1"/>
</dbReference>
<evidence type="ECO:0000256" key="11">
    <source>
        <dbReference type="SAM" id="Phobius"/>
    </source>
</evidence>
<dbReference type="SUPFAM" id="SSF81660">
    <property type="entry name" value="Metal cation-transporting ATPase, ATP-binding domain N"/>
    <property type="match status" value="1"/>
</dbReference>
<evidence type="ECO:0000259" key="12">
    <source>
        <dbReference type="SMART" id="SM00831"/>
    </source>
</evidence>
<dbReference type="GO" id="GO:0030007">
    <property type="term" value="P:intracellular potassium ion homeostasis"/>
    <property type="evidence" value="ECO:0007669"/>
    <property type="project" value="TreeGrafter"/>
</dbReference>
<evidence type="ECO:0000256" key="7">
    <source>
        <dbReference type="ARBA" id="ARBA00022842"/>
    </source>
</evidence>
<dbReference type="Pfam" id="PF13246">
    <property type="entry name" value="Cation_ATPase"/>
    <property type="match status" value="1"/>
</dbReference>
<dbReference type="FunFam" id="2.70.150.10:FF:000160">
    <property type="entry name" value="Sarcoplasmic/endoplasmic reticulum calcium ATPase 1"/>
    <property type="match status" value="1"/>
</dbReference>
<keyword evidence="14" id="KW-1185">Reference proteome</keyword>
<dbReference type="GO" id="GO:0016887">
    <property type="term" value="F:ATP hydrolysis activity"/>
    <property type="evidence" value="ECO:0007669"/>
    <property type="project" value="InterPro"/>
</dbReference>
<feature type="transmembrane region" description="Helical" evidence="11">
    <location>
        <begin position="285"/>
        <end position="308"/>
    </location>
</feature>
<keyword evidence="3" id="KW-0597">Phosphoprotein</keyword>
<dbReference type="RefSeq" id="WP_066100760.1">
    <property type="nucleotide sequence ID" value="NZ_CP016027.1"/>
</dbReference>
<dbReference type="SFLD" id="SFLDS00003">
    <property type="entry name" value="Haloacid_Dehalogenase"/>
    <property type="match status" value="1"/>
</dbReference>
<comment type="subcellular location">
    <subcellularLocation>
        <location evidence="1">Endomembrane system</location>
        <topology evidence="1">Multi-pass membrane protein</topology>
    </subcellularLocation>
</comment>
<feature type="domain" description="Cation-transporting P-type ATPase N-terminal" evidence="12">
    <location>
        <begin position="14"/>
        <end position="88"/>
    </location>
</feature>
<dbReference type="PRINTS" id="PR00119">
    <property type="entry name" value="CATATPASE"/>
</dbReference>
<keyword evidence="8" id="KW-1278">Translocase</keyword>
<keyword evidence="10 11" id="KW-0472">Membrane</keyword>
<dbReference type="GO" id="GO:0036376">
    <property type="term" value="P:sodium ion export across plasma membrane"/>
    <property type="evidence" value="ECO:0007669"/>
    <property type="project" value="TreeGrafter"/>
</dbReference>
<dbReference type="Proteomes" id="UP000078596">
    <property type="component" value="Chromosome"/>
</dbReference>
<dbReference type="InterPro" id="IPR023298">
    <property type="entry name" value="ATPase_P-typ_TM_dom_sf"/>
</dbReference>
<feature type="transmembrane region" description="Helical" evidence="11">
    <location>
        <begin position="772"/>
        <end position="791"/>
    </location>
</feature>
<dbReference type="GO" id="GO:0012505">
    <property type="term" value="C:endomembrane system"/>
    <property type="evidence" value="ECO:0007669"/>
    <property type="project" value="UniProtKB-SubCell"/>
</dbReference>
<evidence type="ECO:0000256" key="10">
    <source>
        <dbReference type="ARBA" id="ARBA00023136"/>
    </source>
</evidence>
<dbReference type="FunFam" id="3.40.50.1000:FF:000001">
    <property type="entry name" value="Phospholipid-transporting ATPase IC"/>
    <property type="match status" value="1"/>
</dbReference>
<name>A0A191ZI67_9GAMM</name>
<reference evidence="13 14" key="1">
    <citation type="submission" date="2016-06" db="EMBL/GenBank/DDBJ databases">
        <title>Insight into the functional genes involving in sulfur oxidation in Pearl River water.</title>
        <authorList>
            <person name="Luo J."/>
            <person name="Tan X."/>
            <person name="Lin W."/>
        </authorList>
    </citation>
    <scope>NUCLEOTIDE SEQUENCE [LARGE SCALE GENOMIC DNA]</scope>
    <source>
        <strain evidence="13 14">LS2</strain>
    </source>
</reference>
<dbReference type="InterPro" id="IPR008250">
    <property type="entry name" value="ATPase_P-typ_transduc_dom_A_sf"/>
</dbReference>
<evidence type="ECO:0000256" key="9">
    <source>
        <dbReference type="ARBA" id="ARBA00022989"/>
    </source>
</evidence>
<dbReference type="InterPro" id="IPR044492">
    <property type="entry name" value="P_typ_ATPase_HD_dom"/>
</dbReference>
<gene>
    <name evidence="13" type="ORF">A9404_09475</name>
</gene>
<dbReference type="InterPro" id="IPR001757">
    <property type="entry name" value="P_typ_ATPase"/>
</dbReference>
<dbReference type="GO" id="GO:0005524">
    <property type="term" value="F:ATP binding"/>
    <property type="evidence" value="ECO:0007669"/>
    <property type="project" value="UniProtKB-KW"/>
</dbReference>
<keyword evidence="6" id="KW-0067">ATP-binding</keyword>
<dbReference type="GO" id="GO:0006883">
    <property type="term" value="P:intracellular sodium ion homeostasis"/>
    <property type="evidence" value="ECO:0007669"/>
    <property type="project" value="TreeGrafter"/>
</dbReference>
<dbReference type="Pfam" id="PF00690">
    <property type="entry name" value="Cation_ATPase_N"/>
    <property type="match status" value="1"/>
</dbReference>
<dbReference type="SUPFAM" id="SSF81665">
    <property type="entry name" value="Calcium ATPase, transmembrane domain M"/>
    <property type="match status" value="1"/>
</dbReference>
<dbReference type="Pfam" id="PF08282">
    <property type="entry name" value="Hydrolase_3"/>
    <property type="match status" value="1"/>
</dbReference>
<feature type="transmembrane region" description="Helical" evidence="11">
    <location>
        <begin position="803"/>
        <end position="821"/>
    </location>
</feature>
<dbReference type="InterPro" id="IPR023299">
    <property type="entry name" value="ATPase_P-typ_cyto_dom_N"/>
</dbReference>
<evidence type="ECO:0000313" key="14">
    <source>
        <dbReference type="Proteomes" id="UP000078596"/>
    </source>
</evidence>
<dbReference type="PANTHER" id="PTHR43294">
    <property type="entry name" value="SODIUM/POTASSIUM-TRANSPORTING ATPASE SUBUNIT ALPHA"/>
    <property type="match status" value="1"/>
</dbReference>
<organism evidence="13 14">
    <name type="scientific">Halothiobacillus diazotrophicus</name>
    <dbReference type="NCBI Taxonomy" id="1860122"/>
    <lineage>
        <taxon>Bacteria</taxon>
        <taxon>Pseudomonadati</taxon>
        <taxon>Pseudomonadota</taxon>
        <taxon>Gammaproteobacteria</taxon>
        <taxon>Chromatiales</taxon>
        <taxon>Halothiobacillaceae</taxon>
        <taxon>Halothiobacillus</taxon>
    </lineage>
</organism>
<dbReference type="FunFam" id="3.40.50.1000:FF:000028">
    <property type="entry name" value="Calcium-transporting P-type ATPase, putative"/>
    <property type="match status" value="1"/>
</dbReference>
<dbReference type="EMBL" id="CP016027">
    <property type="protein sequence ID" value="ANJ67591.1"/>
    <property type="molecule type" value="Genomic_DNA"/>
</dbReference>
<evidence type="ECO:0000256" key="4">
    <source>
        <dbReference type="ARBA" id="ARBA00022692"/>
    </source>
</evidence>
<dbReference type="InterPro" id="IPR036412">
    <property type="entry name" value="HAD-like_sf"/>
</dbReference>
<dbReference type="Pfam" id="PF00122">
    <property type="entry name" value="E1-E2_ATPase"/>
    <property type="match status" value="1"/>
</dbReference>
<dbReference type="GO" id="GO:0005391">
    <property type="term" value="F:P-type sodium:potassium-exchanging transporter activity"/>
    <property type="evidence" value="ECO:0007669"/>
    <property type="project" value="TreeGrafter"/>
</dbReference>
<feature type="transmembrane region" description="Helical" evidence="11">
    <location>
        <begin position="841"/>
        <end position="859"/>
    </location>
</feature>
<feature type="transmembrane region" description="Helical" evidence="11">
    <location>
        <begin position="92"/>
        <end position="108"/>
    </location>
</feature>
<dbReference type="KEGG" id="haz:A9404_09475"/>
<dbReference type="Gene3D" id="3.40.1110.10">
    <property type="entry name" value="Calcium-transporting ATPase, cytoplasmic domain N"/>
    <property type="match status" value="1"/>
</dbReference>
<dbReference type="PROSITE" id="PS00154">
    <property type="entry name" value="ATPASE_E1_E2"/>
    <property type="match status" value="1"/>
</dbReference>
<evidence type="ECO:0000256" key="1">
    <source>
        <dbReference type="ARBA" id="ARBA00004127"/>
    </source>
</evidence>
<dbReference type="PRINTS" id="PR00120">
    <property type="entry name" value="HATPASE"/>
</dbReference>
<accession>A0A191ZI67</accession>
<feature type="transmembrane region" description="Helical" evidence="11">
    <location>
        <begin position="68"/>
        <end position="86"/>
    </location>
</feature>
<dbReference type="InterPro" id="IPR023214">
    <property type="entry name" value="HAD_sf"/>
</dbReference>
<dbReference type="Gene3D" id="1.20.1110.10">
    <property type="entry name" value="Calcium-transporting ATPase, transmembrane domain"/>
    <property type="match status" value="1"/>
</dbReference>
<dbReference type="Gene3D" id="3.40.50.1000">
    <property type="entry name" value="HAD superfamily/HAD-like"/>
    <property type="match status" value="1"/>
</dbReference>
<evidence type="ECO:0000256" key="8">
    <source>
        <dbReference type="ARBA" id="ARBA00022967"/>
    </source>
</evidence>
<keyword evidence="5" id="KW-0547">Nucleotide-binding</keyword>
<feature type="transmembrane region" description="Helical" evidence="11">
    <location>
        <begin position="730"/>
        <end position="751"/>
    </location>
</feature>
<feature type="transmembrane region" description="Helical" evidence="11">
    <location>
        <begin position="256"/>
        <end position="273"/>
    </location>
</feature>
<dbReference type="SFLD" id="SFLDG00002">
    <property type="entry name" value="C1.7:_P-type_atpase_like"/>
    <property type="match status" value="1"/>
</dbReference>
<evidence type="ECO:0000256" key="5">
    <source>
        <dbReference type="ARBA" id="ARBA00022741"/>
    </source>
</evidence>
<feature type="transmembrane region" description="Helical" evidence="11">
    <location>
        <begin position="865"/>
        <end position="890"/>
    </location>
</feature>
<dbReference type="InterPro" id="IPR059000">
    <property type="entry name" value="ATPase_P-type_domA"/>
</dbReference>
<dbReference type="GO" id="GO:1902600">
    <property type="term" value="P:proton transmembrane transport"/>
    <property type="evidence" value="ECO:0007669"/>
    <property type="project" value="TreeGrafter"/>
</dbReference>
<dbReference type="InterPro" id="IPR050510">
    <property type="entry name" value="Cation_transp_ATPase_P-type"/>
</dbReference>
<keyword evidence="7" id="KW-0460">Magnesium</keyword>
<evidence type="ECO:0000313" key="13">
    <source>
        <dbReference type="EMBL" id="ANJ67591.1"/>
    </source>
</evidence>
<dbReference type="SFLD" id="SFLDF00027">
    <property type="entry name" value="p-type_atpase"/>
    <property type="match status" value="1"/>
</dbReference>
<comment type="similarity">
    <text evidence="2">Belongs to the cation transport ATPase (P-type) (TC 3.A.3) family. Type IIA subfamily.</text>
</comment>
<dbReference type="InterPro" id="IPR006068">
    <property type="entry name" value="ATPase_P-typ_cation-transptr_C"/>
</dbReference>
<sequence>MTVARSEDETPTPDWHAQTAEAVLHTWSVQANQGLTAEVVAERLEAYGPNRLAAAPPRKAWIRLILQFHNPLIYVLLAAGGVTLLLRDFVDAGVIFSVVVINAIIGYVQEGRAERALDAVRALLTNRAVVLRDGTRQEVDADRLVPGDIVWLEPGGRVPADLRLLQTHSLRINEAVLTGESMPVEKATAPVPAAHAVADRRCMAYAGTVVAVGQGVGVVVATAGRSEMGRIGALMGTVPTLVTPLTRRLDQMARQMTILILLVGFVTFLYGYAVRGLPTLELFLAVVGLAVAAIPEGLPAVVTIVLAIGTRVMARNHAIIRRLPAVETLGSVTVICSDKTGTLTRNQMTVVQAILPEQTLGVTGSGYRPEGTFLLGDLPIDPLRNEGLGALAQCAVLCNDAQLRPGSAADDDWQVVGDPTEGALLTFAQKAGAIASVLTAEFPRVDTVPFDAAHRFMATLHHDQDGHAVVFLKGAPEAVLGRCTQDISGMTLDARDWQRLIHQAALSGERVLALARADMPTGTTQISLADMTPRFTLLGLVGLIDPPREEAIEAVDTCRLAGLQVKMITGDHAVTAAAIGRQLGLGGQTVLTGEQLDLMDDARLRSQVSETDIFARASPEHKLRLVAALQAQGELVAMTGDGVNDAPALKAADIGVAMGQKGTDAAREAADLVLTDDNFATIARAIKEGRAVFDNIQRSLLFMLPTNGGEAGVIMLSVFAGLALPVTPAQILWVNTVTAITLALALAFEPAERRIMLRPPRKPSAPLITRLFALRLIFVSVLMVTATFMVFEWTLARGGSLDAARTAAVNMLVCGELVYLFNVRHFVASAFRRDLFTENPVALLMAVLLIGIQSAFTYAPPLQTVFHTVGLDAVSWAMILGLSFLLFVLVEGEKALLRRRRVMGF</sequence>
<dbReference type="AlphaFoldDB" id="A0A191ZI67"/>
<dbReference type="SUPFAM" id="SSF81653">
    <property type="entry name" value="Calcium ATPase, transduction domain A"/>
    <property type="match status" value="1"/>
</dbReference>
<evidence type="ECO:0000256" key="2">
    <source>
        <dbReference type="ARBA" id="ARBA00005675"/>
    </source>
</evidence>
<keyword evidence="9 11" id="KW-1133">Transmembrane helix</keyword>
<dbReference type="InterPro" id="IPR004014">
    <property type="entry name" value="ATPase_P-typ_cation-transptr_N"/>
</dbReference>
<proteinExistence type="inferred from homology"/>